<evidence type="ECO:0000313" key="15">
    <source>
        <dbReference type="Proteomes" id="UP000062160"/>
    </source>
</evidence>
<evidence type="ECO:0000256" key="6">
    <source>
        <dbReference type="ARBA" id="ARBA00022763"/>
    </source>
</evidence>
<dbReference type="GO" id="GO:0000287">
    <property type="term" value="F:magnesium ion binding"/>
    <property type="evidence" value="ECO:0007669"/>
    <property type="project" value="UniProtKB-UniRule"/>
</dbReference>
<keyword evidence="8 13" id="KW-0460">Magnesium</keyword>
<evidence type="ECO:0000256" key="8">
    <source>
        <dbReference type="ARBA" id="ARBA00022842"/>
    </source>
</evidence>
<sequence length="170" mass="19882">MRIGQANRGRVLEEWINWANNQYRAKGIAFVKKFPTPIKPLKIKGSRIEGFFEEKSALDYIGVYKGIPIAFDAKETREIDKFPLKNIQDHQIDFMEQWTKNGGQAFLIISFVKLDKIYRLNYKTIKDYWETWQKNRGRPGFASIPMLEFERSATLVEPRNGIVLDYLCGV</sequence>
<evidence type="ECO:0000256" key="12">
    <source>
        <dbReference type="ARBA" id="ARBA00029523"/>
    </source>
</evidence>
<dbReference type="GO" id="GO:0007059">
    <property type="term" value="P:chromosome segregation"/>
    <property type="evidence" value="ECO:0007669"/>
    <property type="project" value="UniProtKB-UniRule"/>
</dbReference>
<dbReference type="InterPro" id="IPR004612">
    <property type="entry name" value="Resolv_RecU"/>
</dbReference>
<dbReference type="GO" id="GO:0003676">
    <property type="term" value="F:nucleic acid binding"/>
    <property type="evidence" value="ECO:0007669"/>
    <property type="project" value="InterPro"/>
</dbReference>
<keyword evidence="4 13" id="KW-0479">Metal-binding</keyword>
<feature type="binding site" evidence="13">
    <location>
        <position position="91"/>
    </location>
    <ligand>
        <name>Mg(2+)</name>
        <dbReference type="ChEBI" id="CHEBI:18420"/>
    </ligand>
</feature>
<dbReference type="GO" id="GO:0005737">
    <property type="term" value="C:cytoplasm"/>
    <property type="evidence" value="ECO:0007669"/>
    <property type="project" value="UniProtKB-SubCell"/>
</dbReference>
<dbReference type="SUPFAM" id="SSF52980">
    <property type="entry name" value="Restriction endonuclease-like"/>
    <property type="match status" value="1"/>
</dbReference>
<evidence type="ECO:0000313" key="14">
    <source>
        <dbReference type="EMBL" id="GAQ24241.1"/>
    </source>
</evidence>
<dbReference type="GO" id="GO:0008821">
    <property type="term" value="F:crossover junction DNA endonuclease activity"/>
    <property type="evidence" value="ECO:0007669"/>
    <property type="project" value="UniProtKB-EC"/>
</dbReference>
<evidence type="ECO:0000256" key="9">
    <source>
        <dbReference type="ARBA" id="ARBA00023172"/>
    </source>
</evidence>
<accession>A0A0U9HKB0</accession>
<gene>
    <name evidence="13" type="primary">recU</name>
    <name evidence="14" type="ORF">TSYNT_567</name>
</gene>
<dbReference type="HAMAP" id="MF_00130">
    <property type="entry name" value="RecU"/>
    <property type="match status" value="1"/>
</dbReference>
<dbReference type="RefSeq" id="WP_059031345.1">
    <property type="nucleotide sequence ID" value="NZ_DF976999.1"/>
</dbReference>
<dbReference type="AlphaFoldDB" id="A0A0U9HKB0"/>
<dbReference type="InterPro" id="IPR011335">
    <property type="entry name" value="Restrct_endonuc-II-like"/>
</dbReference>
<dbReference type="STRING" id="224999.GCA_001485475_00223"/>
<evidence type="ECO:0000256" key="13">
    <source>
        <dbReference type="HAMAP-Rule" id="MF_00130"/>
    </source>
</evidence>
<keyword evidence="9 13" id="KW-0233">DNA recombination</keyword>
<evidence type="ECO:0000256" key="1">
    <source>
        <dbReference type="ARBA" id="ARBA00004496"/>
    </source>
</evidence>
<dbReference type="EC" id="3.1.21.10" evidence="13"/>
<proteinExistence type="inferred from homology"/>
<dbReference type="Pfam" id="PF03838">
    <property type="entry name" value="RecU"/>
    <property type="match status" value="1"/>
</dbReference>
<comment type="similarity">
    <text evidence="11 13">Belongs to the RecU family.</text>
</comment>
<reference evidence="14" key="1">
    <citation type="journal article" date="2016" name="Genome Announc.">
        <title>Draft Genome Sequence of the Syntrophic Lactate-Degrading Bacterium Tepidanaerobacter syntrophicus JLT.</title>
        <authorList>
            <person name="Matsuura N."/>
            <person name="Ohashi A."/>
            <person name="Tourlousse D.M."/>
            <person name="Sekiguchi Y."/>
        </authorList>
    </citation>
    <scope>NUCLEOTIDE SEQUENCE [LARGE SCALE GENOMIC DNA]</scope>
    <source>
        <strain evidence="14">JL</strain>
    </source>
</reference>
<dbReference type="PIRSF" id="PIRSF037785">
    <property type="entry name" value="RecU"/>
    <property type="match status" value="1"/>
</dbReference>
<dbReference type="Gene3D" id="3.40.1350.10">
    <property type="match status" value="1"/>
</dbReference>
<keyword evidence="2 13" id="KW-0963">Cytoplasm</keyword>
<evidence type="ECO:0000256" key="3">
    <source>
        <dbReference type="ARBA" id="ARBA00022722"/>
    </source>
</evidence>
<keyword evidence="7 13" id="KW-0378">Hydrolase</keyword>
<protein>
    <recommendedName>
        <fullName evidence="12 13">Holliday junction resolvase RecU</fullName>
        <ecNumber evidence="13">3.1.21.10</ecNumber>
    </recommendedName>
    <alternativeName>
        <fullName evidence="13">Recombination protein U homolog</fullName>
    </alternativeName>
</protein>
<evidence type="ECO:0000256" key="2">
    <source>
        <dbReference type="ARBA" id="ARBA00022490"/>
    </source>
</evidence>
<dbReference type="GO" id="GO:0006310">
    <property type="term" value="P:DNA recombination"/>
    <property type="evidence" value="ECO:0007669"/>
    <property type="project" value="UniProtKB-UniRule"/>
</dbReference>
<evidence type="ECO:0000256" key="7">
    <source>
        <dbReference type="ARBA" id="ARBA00022801"/>
    </source>
</evidence>
<dbReference type="InterPro" id="IPR011856">
    <property type="entry name" value="tRNA_endonuc-like_dom_sf"/>
</dbReference>
<evidence type="ECO:0000256" key="5">
    <source>
        <dbReference type="ARBA" id="ARBA00022759"/>
    </source>
</evidence>
<keyword evidence="5 13" id="KW-0255">Endonuclease</keyword>
<keyword evidence="15" id="KW-1185">Reference proteome</keyword>
<feature type="binding site" evidence="13">
    <location>
        <position position="72"/>
    </location>
    <ligand>
        <name>Mg(2+)</name>
        <dbReference type="ChEBI" id="CHEBI:18420"/>
    </ligand>
</feature>
<comment type="caution">
    <text evidence="13">Lacks conserved residue(s) required for the propagation of feature annotation.</text>
</comment>
<comment type="cofactor">
    <cofactor evidence="13">
        <name>Mg(2+)</name>
        <dbReference type="ChEBI" id="CHEBI:18420"/>
    </cofactor>
    <text evidence="13">Binds 1 Mg(2+) ion per subunit.</text>
</comment>
<dbReference type="Proteomes" id="UP000062160">
    <property type="component" value="Unassembled WGS sequence"/>
</dbReference>
<evidence type="ECO:0000256" key="4">
    <source>
        <dbReference type="ARBA" id="ARBA00022723"/>
    </source>
</evidence>
<keyword evidence="6 13" id="KW-0227">DNA damage</keyword>
<feature type="site" description="Transition state stabilizer" evidence="13">
    <location>
        <position position="74"/>
    </location>
</feature>
<comment type="catalytic activity">
    <reaction evidence="13">
        <text>Endonucleolytic cleavage at a junction such as a reciprocal single-stranded crossover between two homologous DNA duplexes (Holliday junction).</text>
        <dbReference type="EC" id="3.1.21.10"/>
    </reaction>
</comment>
<dbReference type="EMBL" id="DF976999">
    <property type="protein sequence ID" value="GAQ24241.1"/>
    <property type="molecule type" value="Genomic_DNA"/>
</dbReference>
<feature type="binding site" evidence="13">
    <location>
        <position position="59"/>
    </location>
    <ligand>
        <name>Mg(2+)</name>
        <dbReference type="ChEBI" id="CHEBI:18420"/>
    </ligand>
</feature>
<dbReference type="GO" id="GO:0006281">
    <property type="term" value="P:DNA repair"/>
    <property type="evidence" value="ECO:0007669"/>
    <property type="project" value="UniProtKB-UniRule"/>
</dbReference>
<dbReference type="OrthoDB" id="9783592at2"/>
<comment type="subcellular location">
    <subcellularLocation>
        <location evidence="1 13">Cytoplasm</location>
    </subcellularLocation>
</comment>
<dbReference type="CDD" id="cd22354">
    <property type="entry name" value="RecU-like"/>
    <property type="match status" value="1"/>
</dbReference>
<evidence type="ECO:0000256" key="10">
    <source>
        <dbReference type="ARBA" id="ARBA00023204"/>
    </source>
</evidence>
<name>A0A0U9HKB0_9FIRM</name>
<keyword evidence="10 13" id="KW-0234">DNA repair</keyword>
<organism evidence="14">
    <name type="scientific">Tepidanaerobacter syntrophicus</name>
    <dbReference type="NCBI Taxonomy" id="224999"/>
    <lineage>
        <taxon>Bacteria</taxon>
        <taxon>Bacillati</taxon>
        <taxon>Bacillota</taxon>
        <taxon>Clostridia</taxon>
        <taxon>Thermosediminibacterales</taxon>
        <taxon>Tepidanaerobacteraceae</taxon>
        <taxon>Tepidanaerobacter</taxon>
    </lineage>
</organism>
<evidence type="ECO:0000256" key="11">
    <source>
        <dbReference type="ARBA" id="ARBA00023447"/>
    </source>
</evidence>
<keyword evidence="3 13" id="KW-0540">Nuclease</keyword>
<comment type="function">
    <text evidence="13">Endonuclease that resolves Holliday junction intermediates in genetic recombination. Cleaves mobile four-strand junctions by introducing symmetrical nicks in paired strands. Promotes annealing of linear ssDNA with homologous dsDNA. Required for DNA repair, homologous recombination and chromosome segregation.</text>
</comment>